<dbReference type="InterPro" id="IPR035437">
    <property type="entry name" value="SNase_OB-fold_sf"/>
</dbReference>
<evidence type="ECO:0000313" key="5">
    <source>
        <dbReference type="EMBL" id="MBE2986637.1"/>
    </source>
</evidence>
<keyword evidence="1" id="KW-0540">Nuclease</keyword>
<dbReference type="PANTHER" id="PTHR12302">
    <property type="entry name" value="EBNA2 BINDING PROTEIN P100"/>
    <property type="match status" value="1"/>
</dbReference>
<dbReference type="Gene3D" id="2.40.50.90">
    <property type="match status" value="1"/>
</dbReference>
<protein>
    <submittedName>
        <fullName evidence="5">Thermonuclease family protein</fullName>
    </submittedName>
</protein>
<dbReference type="AlphaFoldDB" id="A0ABD4JJ18"/>
<dbReference type="Pfam" id="PF00565">
    <property type="entry name" value="SNase"/>
    <property type="match status" value="1"/>
</dbReference>
<dbReference type="EMBL" id="JADBHS010000009">
    <property type="protein sequence ID" value="MBE2986637.1"/>
    <property type="molecule type" value="Genomic_DNA"/>
</dbReference>
<dbReference type="RefSeq" id="WP_336613670.1">
    <property type="nucleotide sequence ID" value="NZ_JADBHS010000009.1"/>
</dbReference>
<gene>
    <name evidence="5" type="ORF">CCAL12919_05755</name>
</gene>
<dbReference type="SMART" id="SM00318">
    <property type="entry name" value="SNc"/>
    <property type="match status" value="1"/>
</dbReference>
<accession>A0ABD4JJ18</accession>
<feature type="domain" description="TNase-like" evidence="4">
    <location>
        <begin position="14"/>
        <end position="132"/>
    </location>
</feature>
<proteinExistence type="predicted"/>
<evidence type="ECO:0000259" key="4">
    <source>
        <dbReference type="PROSITE" id="PS50830"/>
    </source>
</evidence>
<dbReference type="SUPFAM" id="SSF50199">
    <property type="entry name" value="Staphylococcal nuclease"/>
    <property type="match status" value="1"/>
</dbReference>
<dbReference type="InterPro" id="IPR016071">
    <property type="entry name" value="Staphylococal_nuclease_OB-fold"/>
</dbReference>
<dbReference type="Proteomes" id="UP001318760">
    <property type="component" value="Unassembled WGS sequence"/>
</dbReference>
<evidence type="ECO:0000256" key="2">
    <source>
        <dbReference type="ARBA" id="ARBA00022759"/>
    </source>
</evidence>
<dbReference type="GO" id="GO:0004519">
    <property type="term" value="F:endonuclease activity"/>
    <property type="evidence" value="ECO:0007669"/>
    <property type="project" value="UniProtKB-KW"/>
</dbReference>
<dbReference type="GO" id="GO:0016787">
    <property type="term" value="F:hydrolase activity"/>
    <property type="evidence" value="ECO:0007669"/>
    <property type="project" value="UniProtKB-KW"/>
</dbReference>
<name>A0ABD4JJ18_9BACT</name>
<dbReference type="PROSITE" id="PS01123">
    <property type="entry name" value="TNASE_1"/>
    <property type="match status" value="1"/>
</dbReference>
<evidence type="ECO:0000256" key="3">
    <source>
        <dbReference type="ARBA" id="ARBA00022801"/>
    </source>
</evidence>
<dbReference type="PANTHER" id="PTHR12302:SF3">
    <property type="entry name" value="SERINE_THREONINE-PROTEIN KINASE 31"/>
    <property type="match status" value="1"/>
</dbReference>
<dbReference type="PROSITE" id="PS50830">
    <property type="entry name" value="TNASE_3"/>
    <property type="match status" value="1"/>
</dbReference>
<comment type="caution">
    <text evidence="5">The sequence shown here is derived from an EMBL/GenBank/DDBJ whole genome shotgun (WGS) entry which is preliminary data.</text>
</comment>
<keyword evidence="3" id="KW-0378">Hydrolase</keyword>
<sequence>MKLFILLLICLNLYSFEAKVIKVSDGDTISVLADGKPVKIRLDGIDAPEKSQAFGRKATKFLSNLIAGRVVEIAPQGKDRYKRVIATVYLNGININQEIIKNGYAWAFVKYSTKYLNDESNARALGVGLWSGKNPIAPWIYRKHKKR</sequence>
<dbReference type="InterPro" id="IPR002071">
    <property type="entry name" value="Thermonucl_AS"/>
</dbReference>
<evidence type="ECO:0000256" key="1">
    <source>
        <dbReference type="ARBA" id="ARBA00022722"/>
    </source>
</evidence>
<evidence type="ECO:0000313" key="6">
    <source>
        <dbReference type="Proteomes" id="UP001318760"/>
    </source>
</evidence>
<organism evidence="5 6">
    <name type="scientific">Campylobacter californiensis</name>
    <dbReference type="NCBI Taxonomy" id="1032243"/>
    <lineage>
        <taxon>Bacteria</taxon>
        <taxon>Pseudomonadati</taxon>
        <taxon>Campylobacterota</taxon>
        <taxon>Epsilonproteobacteria</taxon>
        <taxon>Campylobacterales</taxon>
        <taxon>Campylobacteraceae</taxon>
        <taxon>Campylobacter</taxon>
    </lineage>
</organism>
<reference evidence="5 6" key="1">
    <citation type="submission" date="2020-10" db="EMBL/GenBank/DDBJ databases">
        <title>Campylobacter californiensis sp. nov. isolated from cattle and feral swine in California.</title>
        <authorList>
            <person name="Miller W.G."/>
        </authorList>
    </citation>
    <scope>NUCLEOTIDE SEQUENCE [LARGE SCALE GENOMIC DNA]</scope>
    <source>
        <strain evidence="5 6">RM12919</strain>
    </source>
</reference>
<keyword evidence="2" id="KW-0255">Endonuclease</keyword>